<reference evidence="1 2" key="1">
    <citation type="journal article" date="2021" name="ISME Commun">
        <title>Automated analysis of genomic sequences facilitates high-throughput and comprehensive description of bacteria.</title>
        <authorList>
            <person name="Hitch T.C.A."/>
        </authorList>
    </citation>
    <scope>NUCLEOTIDE SEQUENCE [LARGE SCALE GENOMIC DNA]</scope>
    <source>
        <strain evidence="1 2">Sanger_29</strain>
    </source>
</reference>
<accession>A0ABT2SIP5</accession>
<sequence length="243" mass="28583">MILRMIEYDFAIGLEYAEKEEGIYQIRFPHSCVLYLRGDNPKDCMVLKLVFPDGQSVDYKVPVLRMQWYSLEELLEKNLVMLLPFYIIRYEKLREQLEMDGTLRKELYTEYRNIERYLEKLFLQNGQEKSFRDMMELINRITGYIFSKSEKIKEGLGEIMGGQVLELESDRLIKKGEQIGLARGSIEKLAELVAKRMRKGDTAEQIAELLEEDQQLIQKIYTLIQENGIDCEASVISERVLEK</sequence>
<dbReference type="RefSeq" id="WP_262653612.1">
    <property type="nucleotide sequence ID" value="NZ_JAOQKE010000002.1"/>
</dbReference>
<keyword evidence="2" id="KW-1185">Reference proteome</keyword>
<gene>
    <name evidence="1" type="ORF">OCV47_02930</name>
</gene>
<dbReference type="Proteomes" id="UP001652338">
    <property type="component" value="Unassembled WGS sequence"/>
</dbReference>
<evidence type="ECO:0000313" key="1">
    <source>
        <dbReference type="EMBL" id="MCU6724321.1"/>
    </source>
</evidence>
<proteinExistence type="predicted"/>
<organism evidence="1 2">
    <name type="scientific">Muricoprocola aceti</name>
    <dbReference type="NCBI Taxonomy" id="2981772"/>
    <lineage>
        <taxon>Bacteria</taxon>
        <taxon>Bacillati</taxon>
        <taxon>Bacillota</taxon>
        <taxon>Clostridia</taxon>
        <taxon>Lachnospirales</taxon>
        <taxon>Lachnospiraceae</taxon>
        <taxon>Muricoprocola</taxon>
    </lineage>
</organism>
<evidence type="ECO:0000313" key="2">
    <source>
        <dbReference type="Proteomes" id="UP001652338"/>
    </source>
</evidence>
<evidence type="ECO:0008006" key="3">
    <source>
        <dbReference type="Google" id="ProtNLM"/>
    </source>
</evidence>
<name>A0ABT2SIP5_9FIRM</name>
<dbReference type="EMBL" id="JAOQKE010000002">
    <property type="protein sequence ID" value="MCU6724321.1"/>
    <property type="molecule type" value="Genomic_DNA"/>
</dbReference>
<comment type="caution">
    <text evidence="1">The sequence shown here is derived from an EMBL/GenBank/DDBJ whole genome shotgun (WGS) entry which is preliminary data.</text>
</comment>
<protein>
    <recommendedName>
        <fullName evidence="3">Transposase (putative) YhgA-like domain-containing protein</fullName>
    </recommendedName>
</protein>